<dbReference type="EMBL" id="JABBFX010000005">
    <property type="protein sequence ID" value="NML48487.1"/>
    <property type="molecule type" value="Genomic_DNA"/>
</dbReference>
<protein>
    <recommendedName>
        <fullName evidence="3">Probable chemoreceptor glutamine deamidase CheD</fullName>
        <ecNumber evidence="3">3.5.1.44</ecNumber>
    </recommendedName>
</protein>
<dbReference type="HAMAP" id="MF_01440">
    <property type="entry name" value="CheD"/>
    <property type="match status" value="1"/>
</dbReference>
<gene>
    <name evidence="3" type="primary">cheD</name>
    <name evidence="4" type="ORF">HHL11_32375</name>
</gene>
<dbReference type="GO" id="GO:0050568">
    <property type="term" value="F:protein-glutamine glutaminase activity"/>
    <property type="evidence" value="ECO:0007669"/>
    <property type="project" value="UniProtKB-UniRule"/>
</dbReference>
<keyword evidence="2 3" id="KW-0378">Hydrolase</keyword>
<dbReference type="InterPro" id="IPR038592">
    <property type="entry name" value="CheD-like_sf"/>
</dbReference>
<dbReference type="CDD" id="cd16352">
    <property type="entry name" value="CheD"/>
    <property type="match status" value="1"/>
</dbReference>
<dbReference type="PANTHER" id="PTHR35147">
    <property type="entry name" value="CHEMORECEPTOR GLUTAMINE DEAMIDASE CHED-RELATED"/>
    <property type="match status" value="1"/>
</dbReference>
<organism evidence="4 5">
    <name type="scientific">Ramlibacter agri</name>
    <dbReference type="NCBI Taxonomy" id="2728837"/>
    <lineage>
        <taxon>Bacteria</taxon>
        <taxon>Pseudomonadati</taxon>
        <taxon>Pseudomonadota</taxon>
        <taxon>Betaproteobacteria</taxon>
        <taxon>Burkholderiales</taxon>
        <taxon>Comamonadaceae</taxon>
        <taxon>Ramlibacter</taxon>
    </lineage>
</organism>
<dbReference type="InterPro" id="IPR011324">
    <property type="entry name" value="Cytotoxic_necrot_fac-like_cat"/>
</dbReference>
<accession>A0A848HDM3</accession>
<dbReference type="InterPro" id="IPR005659">
    <property type="entry name" value="Chemorcpt_Glu_NH3ase_CheD"/>
</dbReference>
<evidence type="ECO:0000256" key="1">
    <source>
        <dbReference type="ARBA" id="ARBA00022500"/>
    </source>
</evidence>
<keyword evidence="1 3" id="KW-0145">Chemotaxis</keyword>
<dbReference type="AlphaFoldDB" id="A0A848HDM3"/>
<sequence>MDVFLQPGEYFAGDAQHRVRTLLGSCVSVVLWSPHVRIGAMSHSLLPGRPQQDASGPMLDGRYGDEALRLMLEELVGLGVRPAHCRAKIFGGGDMFGARHPGPTVGQRNGEAAREQLRRCGIEVASESLYGDGHRQVVFDIATGEVWARQTPRSTRQLPVLPEFRIGRSA</sequence>
<keyword evidence="5" id="KW-1185">Reference proteome</keyword>
<evidence type="ECO:0000256" key="3">
    <source>
        <dbReference type="HAMAP-Rule" id="MF_01440"/>
    </source>
</evidence>
<dbReference type="EC" id="3.5.1.44" evidence="3"/>
<reference evidence="4 5" key="1">
    <citation type="submission" date="2020-04" db="EMBL/GenBank/DDBJ databases">
        <title>Ramlibacter sp. G-1-2-2 isolated from soil.</title>
        <authorList>
            <person name="Dahal R.H."/>
        </authorList>
    </citation>
    <scope>NUCLEOTIDE SEQUENCE [LARGE SCALE GENOMIC DNA]</scope>
    <source>
        <strain evidence="4 5">G-1-2-2</strain>
    </source>
</reference>
<dbReference type="GO" id="GO:0006935">
    <property type="term" value="P:chemotaxis"/>
    <property type="evidence" value="ECO:0007669"/>
    <property type="project" value="UniProtKB-UniRule"/>
</dbReference>
<dbReference type="PANTHER" id="PTHR35147:SF3">
    <property type="entry name" value="CHEMORECEPTOR GLUTAMINE DEAMIDASE CHED 1-RELATED"/>
    <property type="match status" value="1"/>
</dbReference>
<proteinExistence type="inferred from homology"/>
<comment type="caution">
    <text evidence="4">The sequence shown here is derived from an EMBL/GenBank/DDBJ whole genome shotgun (WGS) entry which is preliminary data.</text>
</comment>
<evidence type="ECO:0000313" key="5">
    <source>
        <dbReference type="Proteomes" id="UP000541185"/>
    </source>
</evidence>
<evidence type="ECO:0000313" key="4">
    <source>
        <dbReference type="EMBL" id="NML48487.1"/>
    </source>
</evidence>
<dbReference type="Gene3D" id="3.30.1330.200">
    <property type="match status" value="1"/>
</dbReference>
<dbReference type="Pfam" id="PF03975">
    <property type="entry name" value="CheD"/>
    <property type="match status" value="1"/>
</dbReference>
<dbReference type="SUPFAM" id="SSF64438">
    <property type="entry name" value="CNF1/YfiH-like putative cysteine hydrolases"/>
    <property type="match status" value="1"/>
</dbReference>
<dbReference type="Proteomes" id="UP000541185">
    <property type="component" value="Unassembled WGS sequence"/>
</dbReference>
<comment type="similarity">
    <text evidence="3">Belongs to the CheD family.</text>
</comment>
<name>A0A848HDM3_9BURK</name>
<comment type="catalytic activity">
    <reaction evidence="3">
        <text>L-glutaminyl-[protein] + H2O = L-glutamyl-[protein] + NH4(+)</text>
        <dbReference type="Rhea" id="RHEA:16441"/>
        <dbReference type="Rhea" id="RHEA-COMP:10207"/>
        <dbReference type="Rhea" id="RHEA-COMP:10208"/>
        <dbReference type="ChEBI" id="CHEBI:15377"/>
        <dbReference type="ChEBI" id="CHEBI:28938"/>
        <dbReference type="ChEBI" id="CHEBI:29973"/>
        <dbReference type="ChEBI" id="CHEBI:30011"/>
        <dbReference type="EC" id="3.5.1.44"/>
    </reaction>
</comment>
<comment type="function">
    <text evidence="3">Probably deamidates glutamine residues to glutamate on methyl-accepting chemotaxis receptors (MCPs), playing an important role in chemotaxis.</text>
</comment>
<evidence type="ECO:0000256" key="2">
    <source>
        <dbReference type="ARBA" id="ARBA00022801"/>
    </source>
</evidence>